<protein>
    <submittedName>
        <fullName evidence="2">Uncharacterized protein</fullName>
    </submittedName>
</protein>
<proteinExistence type="predicted"/>
<feature type="compositionally biased region" description="Basic residues" evidence="1">
    <location>
        <begin position="496"/>
        <end position="506"/>
    </location>
</feature>
<feature type="region of interest" description="Disordered" evidence="1">
    <location>
        <begin position="831"/>
        <end position="851"/>
    </location>
</feature>
<feature type="compositionally biased region" description="Basic and acidic residues" evidence="1">
    <location>
        <begin position="460"/>
        <end position="473"/>
    </location>
</feature>
<feature type="region of interest" description="Disordered" evidence="1">
    <location>
        <begin position="715"/>
        <end position="738"/>
    </location>
</feature>
<dbReference type="EMBL" id="GEDC01028544">
    <property type="protein sequence ID" value="JAS08754.1"/>
    <property type="molecule type" value="Transcribed_RNA"/>
</dbReference>
<gene>
    <name evidence="2" type="ORF">g.31275</name>
</gene>
<feature type="non-terminal residue" evidence="2">
    <location>
        <position position="1"/>
    </location>
</feature>
<feature type="region of interest" description="Disordered" evidence="1">
    <location>
        <begin position="438"/>
        <end position="549"/>
    </location>
</feature>
<feature type="compositionally biased region" description="Basic residues" evidence="1">
    <location>
        <begin position="527"/>
        <end position="536"/>
    </location>
</feature>
<name>A0A1B6C5S2_9HEMI</name>
<feature type="compositionally biased region" description="Basic and acidic residues" evidence="1">
    <location>
        <begin position="725"/>
        <end position="737"/>
    </location>
</feature>
<accession>A0A1B6C5S2</accession>
<evidence type="ECO:0000256" key="1">
    <source>
        <dbReference type="SAM" id="MobiDB-lite"/>
    </source>
</evidence>
<feature type="compositionally biased region" description="Low complexity" evidence="1">
    <location>
        <begin position="539"/>
        <end position="549"/>
    </location>
</feature>
<organism evidence="2">
    <name type="scientific">Clastoptera arizonana</name>
    <name type="common">Arizona spittle bug</name>
    <dbReference type="NCBI Taxonomy" id="38151"/>
    <lineage>
        <taxon>Eukaryota</taxon>
        <taxon>Metazoa</taxon>
        <taxon>Ecdysozoa</taxon>
        <taxon>Arthropoda</taxon>
        <taxon>Hexapoda</taxon>
        <taxon>Insecta</taxon>
        <taxon>Pterygota</taxon>
        <taxon>Neoptera</taxon>
        <taxon>Paraneoptera</taxon>
        <taxon>Hemiptera</taxon>
        <taxon>Auchenorrhyncha</taxon>
        <taxon>Cercopoidea</taxon>
        <taxon>Clastopteridae</taxon>
        <taxon>Clastoptera</taxon>
    </lineage>
</organism>
<sequence>KIKNDAFQNMVPPHLTINGFTNPSHNNPPLSHSVDHLVQETHTDFILKNRAVTTHLNITGLDLPNPLSHNFNQSVKEIYSDLMVKNEIVESKIDTSDLKTNGLEASTTSSENINQLVKDKCTDLMGINYRTENEVVTSELKIEVFPEINIINSPEQNGISNVLLPIENEHKAASSTEKNVDEIVPLSRKIEANEEKVVTSSSKTEIIEEEIVPVSSKTDEIEENVVSSLSTIDIIEENIVSSLSKVDRIEEKIVSSSSNIIKIEETSSNNINKMQEQFSNNTKKIEEIFVPLLNNTNKSKEKIVPSCSKVDRNVDKTTSPISKSKNSIEKNIKVSNKTNKSEDIGLPSSVPTVQTEQKDVQNLNKVANSVNKVVPSLKTAARIAEKINSSLSKINKNGDKTISSYTTSKSEEKLVLSLSKSNKNVEKNVPTFKANEKTVQTPHKMTRSTDKIAPISITQIKEKSSNKNEDKIIPLEFSSRKQGVSNESSRSEKRDHKSKANSHHRADHSDVNKNEPSKALKSESIPSKRRSSKSKSRSSDFSDNWSYSRGFDDDLNSDTHVEYICTTQPNASSDSLKMKIQRCTVKDINKLIEKAQNKVEVKNDAAVVDNKDTSSDFQKPNCNNIPKNISEKVYVKTGKKNGVTKLVQLPMKNAVYIDIKNDVKLRKEVQVKLHKLNDDESNELEKVENNVIPEKTNVTTTNNSKTLSTLVNNSNVSSNVTSKSPIKDKNVGEESNSKQRKLALKHSNEEDKPKIITSKSDEHLRCIGNKISKDTTSKSERTPSTKCKIKVTEESIRNFSHLSYNLRDDSRSKLNHDSKFVKLSDLVMKTNDNSDQKEKTQSHKVQNSNSKISAKLNNTTQEKQNNSNINILDQNFKENKNIIDSRKCVVGNSFTDQIKEEDLERRDCSKCSKTTLNTSNYLQSNGSKLNSESNESHLNLEKESVPNTYQNRDRTIMSNHMFTNEVGLPLKEKSPKGVAFSPMDQSVQNLEQIKTEYPLTNCNYQQIREVDLSKNVTHPPLEYNMVTDGSTMSNQLYSQPNGEIPTLSSKKNECSLPVFSSQLNQFVCKDNLMYRMTDSDSLNKISAESAFKASNLNINYDAAKNPSDTYMSEEKCGQLPSNDLSALCLVVDKSIPKEDDFEMDLCGVAQEIEVCSVPETYGTVWSYTQLPEEQNRDCNDVWHSRVGLDEELIMENNGSHTFTQGMFTTADNDVFMPSVDTSLKRKHDDFERIKNDLLTLQAITYDISNCLVECKDPEKSNLHLRTVDNDYAMCNKQHEFKDYYLSPSDVPLSIPVPYPPQIPPDNFRSLVRCPCPLCCKNRCILLNNFNILTQYKNAKVKLQLDLKPNLDDKEHYVEQDCSLPLKKRKTLTHPKLEEVEIPSYPSTPMISIAELELTNYKPTARVIVPNPQTQPLPNTVGDIYLPSNYSPDRNGWRFKTPTQMKEHSSPTNDVTVAARNLINFSQSTFRKYMNDEDLHPHKRQSKRHKQSMR</sequence>
<feature type="compositionally biased region" description="Basic and acidic residues" evidence="1">
    <location>
        <begin position="507"/>
        <end position="521"/>
    </location>
</feature>
<feature type="compositionally biased region" description="Basic and acidic residues" evidence="1">
    <location>
        <begin position="832"/>
        <end position="841"/>
    </location>
</feature>
<evidence type="ECO:0000313" key="2">
    <source>
        <dbReference type="EMBL" id="JAS08754.1"/>
    </source>
</evidence>
<reference evidence="2" key="1">
    <citation type="submission" date="2015-12" db="EMBL/GenBank/DDBJ databases">
        <title>De novo transcriptome assembly of four potential Pierce s Disease insect vectors from Arizona vineyards.</title>
        <authorList>
            <person name="Tassone E.E."/>
        </authorList>
    </citation>
    <scope>NUCLEOTIDE SEQUENCE</scope>
</reference>